<dbReference type="Pfam" id="PF19238">
    <property type="entry name" value="Radical_SAM_2"/>
    <property type="match status" value="1"/>
</dbReference>
<protein>
    <submittedName>
        <fullName evidence="5">DUF512 domain-containing protein</fullName>
    </submittedName>
</protein>
<evidence type="ECO:0000259" key="4">
    <source>
        <dbReference type="Pfam" id="PF19238"/>
    </source>
</evidence>
<dbReference type="EMBL" id="JACOOA010000001">
    <property type="protein sequence ID" value="MBC5582659.1"/>
    <property type="molecule type" value="Genomic_DNA"/>
</dbReference>
<dbReference type="RefSeq" id="WP_186937533.1">
    <property type="nucleotide sequence ID" value="NZ_JACOOA010000001.1"/>
</dbReference>
<organism evidence="5 6">
    <name type="scientific">Eggerthella hominis</name>
    <dbReference type="NCBI Taxonomy" id="2763043"/>
    <lineage>
        <taxon>Bacteria</taxon>
        <taxon>Bacillati</taxon>
        <taxon>Actinomycetota</taxon>
        <taxon>Coriobacteriia</taxon>
        <taxon>Eggerthellales</taxon>
        <taxon>Eggerthellaceae</taxon>
        <taxon>Eggerthella</taxon>
    </lineage>
</organism>
<dbReference type="Proteomes" id="UP000622448">
    <property type="component" value="Unassembled WGS sequence"/>
</dbReference>
<dbReference type="InterPro" id="IPR058240">
    <property type="entry name" value="rSAM_sf"/>
</dbReference>
<sequence>MSADAAARPTPPVYPPADVDREAAAKQCGGCAARGEAPRALVRAVAPDSPADDAGFEPGCYVTTVDGSPVRDLIDWRWLAADDVVELGYIDLDGDEGIVELERGEGEDWGFDFEGVVFDGVRQCRNACTFCFMRQLPDDMRSSLTLRDDDYRLSFLAGTFVTFTNLKPEDERRIVEQRISPLRLSLHVADAQVRRRMIGRHAQHGIEVLERLLAAGIEFHAQIVLVPDQNDGAVLEDTLAWAYARPGIKDVCIVPLGFTKHQSVFDRSFNDPASSRAVMDLVIPFQRRALAERGSMWAFPADEFYHNAYGPALLENLPPSAHYGDFGMFEDGVGIIRSFVDDWEQAERAGIVERCAEALRAADARVHYVAGCATRHFLGPLVAASPLAGRLVPLFVKNDFFGGNVDVTGLLCGCDMTDAVRAERERGLRLALIPRVVFNDNAVTLDDMSLEDMEKRAGAPLAVVSCNASDYLLEIIDLVGRNAPTP</sequence>
<evidence type="ECO:0000313" key="6">
    <source>
        <dbReference type="Proteomes" id="UP000622448"/>
    </source>
</evidence>
<feature type="region of interest" description="Disordered" evidence="1">
    <location>
        <begin position="1"/>
        <end position="20"/>
    </location>
</feature>
<dbReference type="SUPFAM" id="SSF102114">
    <property type="entry name" value="Radical SAM enzymes"/>
    <property type="match status" value="1"/>
</dbReference>
<gene>
    <name evidence="5" type="ORF">H8S61_00390</name>
</gene>
<dbReference type="Pfam" id="PF17820">
    <property type="entry name" value="PDZ_6"/>
    <property type="match status" value="1"/>
</dbReference>
<dbReference type="InterPro" id="IPR007549">
    <property type="entry name" value="DUF512"/>
</dbReference>
<dbReference type="InterPro" id="IPR041489">
    <property type="entry name" value="PDZ_6"/>
</dbReference>
<name>A0ABR7BM26_9ACTN</name>
<evidence type="ECO:0000256" key="1">
    <source>
        <dbReference type="SAM" id="MobiDB-lite"/>
    </source>
</evidence>
<evidence type="ECO:0000259" key="2">
    <source>
        <dbReference type="Pfam" id="PF04459"/>
    </source>
</evidence>
<feature type="domain" description="PDZ" evidence="3">
    <location>
        <begin position="42"/>
        <end position="80"/>
    </location>
</feature>
<dbReference type="SUPFAM" id="SSF50156">
    <property type="entry name" value="PDZ domain-like"/>
    <property type="match status" value="1"/>
</dbReference>
<proteinExistence type="predicted"/>
<accession>A0ABR7BM26</accession>
<feature type="domain" description="Putative radical SAM N-terminal" evidence="4">
    <location>
        <begin position="105"/>
        <end position="244"/>
    </location>
</feature>
<dbReference type="InterPro" id="IPR045375">
    <property type="entry name" value="Put_radical_SAM-like_N"/>
</dbReference>
<feature type="domain" description="DUF512" evidence="2">
    <location>
        <begin position="254"/>
        <end position="464"/>
    </location>
</feature>
<evidence type="ECO:0000313" key="5">
    <source>
        <dbReference type="EMBL" id="MBC5582659.1"/>
    </source>
</evidence>
<keyword evidence="6" id="KW-1185">Reference proteome</keyword>
<dbReference type="Pfam" id="PF04459">
    <property type="entry name" value="DUF512"/>
    <property type="match status" value="1"/>
</dbReference>
<reference evidence="5 6" key="1">
    <citation type="submission" date="2020-08" db="EMBL/GenBank/DDBJ databases">
        <title>Genome public.</title>
        <authorList>
            <person name="Liu C."/>
            <person name="Sun Q."/>
        </authorList>
    </citation>
    <scope>NUCLEOTIDE SEQUENCE [LARGE SCALE GENOMIC DNA]</scope>
    <source>
        <strain evidence="5 6">NSJ-70</strain>
    </source>
</reference>
<dbReference type="Gene3D" id="2.30.42.10">
    <property type="match status" value="1"/>
</dbReference>
<evidence type="ECO:0000259" key="3">
    <source>
        <dbReference type="Pfam" id="PF17820"/>
    </source>
</evidence>
<comment type="caution">
    <text evidence="5">The sequence shown here is derived from an EMBL/GenBank/DDBJ whole genome shotgun (WGS) entry which is preliminary data.</text>
</comment>
<dbReference type="InterPro" id="IPR036034">
    <property type="entry name" value="PDZ_sf"/>
</dbReference>